<keyword evidence="13" id="KW-0548">Nucleotidyltransferase</keyword>
<keyword evidence="10" id="KW-0460">Magnesium</keyword>
<keyword evidence="15" id="KW-0233">DNA recombination</keyword>
<evidence type="ECO:0000259" key="16">
    <source>
        <dbReference type="PROSITE" id="PS50994"/>
    </source>
</evidence>
<keyword evidence="2" id="KW-1188">Viral release from host cell</keyword>
<dbReference type="Proteomes" id="UP000818029">
    <property type="component" value="Chromosome D08"/>
</dbReference>
<dbReference type="PaxDb" id="3635-A0A1U8JLA0"/>
<dbReference type="GO" id="GO:0003964">
    <property type="term" value="F:RNA-directed DNA polymerase activity"/>
    <property type="evidence" value="ECO:0007669"/>
    <property type="project" value="UniProtKB-KW"/>
</dbReference>
<dbReference type="AlphaFoldDB" id="A0A1U8JLA0"/>
<dbReference type="GO" id="GO:0005524">
    <property type="term" value="F:ATP binding"/>
    <property type="evidence" value="ECO:0007669"/>
    <property type="project" value="UniProtKB-KW"/>
</dbReference>
<keyword evidence="7" id="KW-0255">Endonuclease</keyword>
<evidence type="ECO:0000313" key="17">
    <source>
        <dbReference type="Proteomes" id="UP000818029"/>
    </source>
</evidence>
<evidence type="ECO:0000256" key="7">
    <source>
        <dbReference type="ARBA" id="ARBA00022759"/>
    </source>
</evidence>
<dbReference type="GeneID" id="107906844"/>
<evidence type="ECO:0000256" key="11">
    <source>
        <dbReference type="ARBA" id="ARBA00022908"/>
    </source>
</evidence>
<keyword evidence="3" id="KW-0645">Protease</keyword>
<comment type="function">
    <text evidence="1">The aspartyl protease (PR) mediates the proteolytic cleavages of the Gag and Gag-Pol polyproteins after assembly of the VLP.</text>
</comment>
<accession>A0A1U8JLA0</accession>
<dbReference type="InterPro" id="IPR039537">
    <property type="entry name" value="Retrotran_Ty1/copia-like"/>
</dbReference>
<dbReference type="InterPro" id="IPR036397">
    <property type="entry name" value="RNaseH_sf"/>
</dbReference>
<keyword evidence="4" id="KW-0540">Nuclease</keyword>
<dbReference type="Pfam" id="PF14223">
    <property type="entry name" value="Retrotran_gag_2"/>
    <property type="match status" value="1"/>
</dbReference>
<name>A0A1U8JLA0_GOSHI</name>
<evidence type="ECO:0000256" key="14">
    <source>
        <dbReference type="ARBA" id="ARBA00023113"/>
    </source>
</evidence>
<dbReference type="InterPro" id="IPR054722">
    <property type="entry name" value="PolX-like_BBD"/>
</dbReference>
<dbReference type="Gene3D" id="3.30.420.10">
    <property type="entry name" value="Ribonuclease H-like superfamily/Ribonuclease H"/>
    <property type="match status" value="1"/>
</dbReference>
<sequence length="336" mass="38127">MKEEETVKQYLDRIMVVVNSIRLLCKQFNEVRIVDKVISTLPERYKAKISSLEDLRELTSISLTELINALYTQEQRRASRLEEHQESDFQAKTNSASTNTAYKVKKAWIDKPKFDSGKRRDQPSPQEKLTNGWLLDSGCTNHMTPDATIFKSSDRSCKTKFKIRNGHFIKAECKGDVLICTPTVFKGKECQISDPSGSKLMAVTMADKSFVIDWTNGSETAHTATSDESKLWHQRLGHANYRSMDQLSRDDLAENFIGSVQKQEFCEALNISSQTPTPQQNGVSERKNRSLMDMAKCSMIEKNLPKTLWAEVVNTAAYIQNRIPTKALAQKTPFDA</sequence>
<evidence type="ECO:0000256" key="15">
    <source>
        <dbReference type="ARBA" id="ARBA00023172"/>
    </source>
</evidence>
<proteinExistence type="predicted"/>
<keyword evidence="9" id="KW-0067">ATP-binding</keyword>
<gene>
    <name evidence="18" type="primary">LOC107906844</name>
</gene>
<keyword evidence="8" id="KW-0378">Hydrolase</keyword>
<organism evidence="17 18">
    <name type="scientific">Gossypium hirsutum</name>
    <name type="common">Upland cotton</name>
    <name type="synonym">Gossypium mexicanum</name>
    <dbReference type="NCBI Taxonomy" id="3635"/>
    <lineage>
        <taxon>Eukaryota</taxon>
        <taxon>Viridiplantae</taxon>
        <taxon>Streptophyta</taxon>
        <taxon>Embryophyta</taxon>
        <taxon>Tracheophyta</taxon>
        <taxon>Spermatophyta</taxon>
        <taxon>Magnoliopsida</taxon>
        <taxon>eudicotyledons</taxon>
        <taxon>Gunneridae</taxon>
        <taxon>Pentapetalae</taxon>
        <taxon>rosids</taxon>
        <taxon>malvids</taxon>
        <taxon>Malvales</taxon>
        <taxon>Malvaceae</taxon>
        <taxon>Malvoideae</taxon>
        <taxon>Gossypium</taxon>
    </lineage>
</organism>
<dbReference type="GO" id="GO:0015074">
    <property type="term" value="P:DNA integration"/>
    <property type="evidence" value="ECO:0007669"/>
    <property type="project" value="UniProtKB-KW"/>
</dbReference>
<dbReference type="GO" id="GO:0003887">
    <property type="term" value="F:DNA-directed DNA polymerase activity"/>
    <property type="evidence" value="ECO:0007669"/>
    <property type="project" value="UniProtKB-KW"/>
</dbReference>
<dbReference type="KEGG" id="ghi:107906844"/>
<dbReference type="RefSeq" id="XP_016689463.1">
    <property type="nucleotide sequence ID" value="XM_016833974.1"/>
</dbReference>
<dbReference type="PROSITE" id="PS50994">
    <property type="entry name" value="INTEGRASE"/>
    <property type="match status" value="1"/>
</dbReference>
<keyword evidence="14" id="KW-0917">Virion maturation</keyword>
<dbReference type="PANTHER" id="PTHR42648:SF11">
    <property type="entry name" value="TRANSPOSON TY4-P GAG-POL POLYPROTEIN"/>
    <property type="match status" value="1"/>
</dbReference>
<dbReference type="InterPro" id="IPR012337">
    <property type="entry name" value="RNaseH-like_sf"/>
</dbReference>
<dbReference type="GO" id="GO:0006508">
    <property type="term" value="P:proteolysis"/>
    <property type="evidence" value="ECO:0007669"/>
    <property type="project" value="UniProtKB-KW"/>
</dbReference>
<evidence type="ECO:0000256" key="2">
    <source>
        <dbReference type="ARBA" id="ARBA00022612"/>
    </source>
</evidence>
<evidence type="ECO:0000313" key="18">
    <source>
        <dbReference type="RefSeq" id="XP_016689463.1"/>
    </source>
</evidence>
<evidence type="ECO:0000256" key="1">
    <source>
        <dbReference type="ARBA" id="ARBA00002180"/>
    </source>
</evidence>
<evidence type="ECO:0000256" key="8">
    <source>
        <dbReference type="ARBA" id="ARBA00022801"/>
    </source>
</evidence>
<evidence type="ECO:0000256" key="13">
    <source>
        <dbReference type="ARBA" id="ARBA00022932"/>
    </source>
</evidence>
<evidence type="ECO:0000256" key="4">
    <source>
        <dbReference type="ARBA" id="ARBA00022722"/>
    </source>
</evidence>
<keyword evidence="17" id="KW-1185">Reference proteome</keyword>
<evidence type="ECO:0000256" key="10">
    <source>
        <dbReference type="ARBA" id="ARBA00022842"/>
    </source>
</evidence>
<evidence type="ECO:0000256" key="12">
    <source>
        <dbReference type="ARBA" id="ARBA00022918"/>
    </source>
</evidence>
<dbReference type="STRING" id="3635.A0A1U8JLA0"/>
<dbReference type="InterPro" id="IPR025724">
    <property type="entry name" value="GAG-pre-integrase_dom"/>
</dbReference>
<evidence type="ECO:0000256" key="9">
    <source>
        <dbReference type="ARBA" id="ARBA00022840"/>
    </source>
</evidence>
<evidence type="ECO:0000256" key="6">
    <source>
        <dbReference type="ARBA" id="ARBA00022741"/>
    </source>
</evidence>
<keyword evidence="12" id="KW-0695">RNA-directed DNA polymerase</keyword>
<keyword evidence="13" id="KW-0808">Transferase</keyword>
<dbReference type="GO" id="GO:0004519">
    <property type="term" value="F:endonuclease activity"/>
    <property type="evidence" value="ECO:0007669"/>
    <property type="project" value="UniProtKB-KW"/>
</dbReference>
<feature type="domain" description="Integrase catalytic" evidence="16">
    <location>
        <begin position="178"/>
        <end position="336"/>
    </location>
</feature>
<keyword evidence="6" id="KW-0547">Nucleotide-binding</keyword>
<keyword evidence="11" id="KW-0229">DNA integration</keyword>
<dbReference type="GO" id="GO:0008233">
    <property type="term" value="F:peptidase activity"/>
    <property type="evidence" value="ECO:0007669"/>
    <property type="project" value="UniProtKB-KW"/>
</dbReference>
<reference evidence="18" key="2">
    <citation type="submission" date="2025-08" db="UniProtKB">
        <authorList>
            <consortium name="RefSeq"/>
        </authorList>
    </citation>
    <scope>IDENTIFICATION</scope>
</reference>
<dbReference type="PANTHER" id="PTHR42648">
    <property type="entry name" value="TRANSPOSASE, PUTATIVE-RELATED"/>
    <property type="match status" value="1"/>
</dbReference>
<dbReference type="GO" id="GO:0006310">
    <property type="term" value="P:DNA recombination"/>
    <property type="evidence" value="ECO:0007669"/>
    <property type="project" value="UniProtKB-KW"/>
</dbReference>
<evidence type="ECO:0000256" key="3">
    <source>
        <dbReference type="ARBA" id="ARBA00022670"/>
    </source>
</evidence>
<dbReference type="Pfam" id="PF22936">
    <property type="entry name" value="Pol_BBD"/>
    <property type="match status" value="1"/>
</dbReference>
<keyword evidence="13" id="KW-0239">DNA-directed DNA polymerase</keyword>
<dbReference type="GO" id="GO:0046872">
    <property type="term" value="F:metal ion binding"/>
    <property type="evidence" value="ECO:0007669"/>
    <property type="project" value="UniProtKB-KW"/>
</dbReference>
<protein>
    <recommendedName>
        <fullName evidence="16">Integrase catalytic domain-containing protein</fullName>
    </recommendedName>
</protein>
<dbReference type="Pfam" id="PF13976">
    <property type="entry name" value="gag_pre-integrs"/>
    <property type="match status" value="1"/>
</dbReference>
<reference evidence="17" key="1">
    <citation type="journal article" date="2020" name="Nat. Genet.">
        <title>Genomic diversifications of five Gossypium allopolyploid species and their impact on cotton improvement.</title>
        <authorList>
            <person name="Chen Z.J."/>
            <person name="Sreedasyam A."/>
            <person name="Ando A."/>
            <person name="Song Q."/>
            <person name="De Santiago L.M."/>
            <person name="Hulse-Kemp A.M."/>
            <person name="Ding M."/>
            <person name="Ye W."/>
            <person name="Kirkbride R.C."/>
            <person name="Jenkins J."/>
            <person name="Plott C."/>
            <person name="Lovell J."/>
            <person name="Lin Y.M."/>
            <person name="Vaughn R."/>
            <person name="Liu B."/>
            <person name="Simpson S."/>
            <person name="Scheffler B.E."/>
            <person name="Wen L."/>
            <person name="Saski C.A."/>
            <person name="Grover C.E."/>
            <person name="Hu G."/>
            <person name="Conover J.L."/>
            <person name="Carlson J.W."/>
            <person name="Shu S."/>
            <person name="Boston L.B."/>
            <person name="Williams M."/>
            <person name="Peterson D.G."/>
            <person name="McGee K."/>
            <person name="Jones D.C."/>
            <person name="Wendel J.F."/>
            <person name="Stelly D.M."/>
            <person name="Grimwood J."/>
            <person name="Schmutz J."/>
        </authorList>
    </citation>
    <scope>NUCLEOTIDE SEQUENCE [LARGE SCALE GENOMIC DNA]</scope>
    <source>
        <strain evidence="17">cv. TM-1</strain>
    </source>
</reference>
<dbReference type="GO" id="GO:0003676">
    <property type="term" value="F:nucleic acid binding"/>
    <property type="evidence" value="ECO:0007669"/>
    <property type="project" value="InterPro"/>
</dbReference>
<dbReference type="SUPFAM" id="SSF53098">
    <property type="entry name" value="Ribonuclease H-like"/>
    <property type="match status" value="1"/>
</dbReference>
<evidence type="ECO:0000256" key="5">
    <source>
        <dbReference type="ARBA" id="ARBA00022723"/>
    </source>
</evidence>
<keyword evidence="5" id="KW-0479">Metal-binding</keyword>
<dbReference type="InterPro" id="IPR001584">
    <property type="entry name" value="Integrase_cat-core"/>
</dbReference>